<dbReference type="Proteomes" id="UP000321085">
    <property type="component" value="Unassembled WGS sequence"/>
</dbReference>
<protein>
    <recommendedName>
        <fullName evidence="3">Peptidase M10 serralysin C-terminal domain-containing protein</fullName>
    </recommendedName>
</protein>
<evidence type="ECO:0008006" key="3">
    <source>
        <dbReference type="Google" id="ProtNLM"/>
    </source>
</evidence>
<proteinExistence type="predicted"/>
<dbReference type="AlphaFoldDB" id="A0A512BWK3"/>
<evidence type="ECO:0000313" key="1">
    <source>
        <dbReference type="EMBL" id="GEO16342.1"/>
    </source>
</evidence>
<accession>A0A512BWK3</accession>
<evidence type="ECO:0000313" key="2">
    <source>
        <dbReference type="Proteomes" id="UP000321085"/>
    </source>
</evidence>
<dbReference type="GO" id="GO:0005509">
    <property type="term" value="F:calcium ion binding"/>
    <property type="evidence" value="ECO:0007669"/>
    <property type="project" value="InterPro"/>
</dbReference>
<sequence>MAKVSWYGEGGYNLAFVDFGYLSVASSYSRSSNKYVVKYPYKTNDTFIGSDFTYSGNTLKSGTVNTYTGYDEGRKSVTISGLALDAPAVAKAAKTKSILDDQKLLKTALSGADTFFGSSRSDAIQGFGGDDTIHGRGGADILAGGSGRDTFVFKSTTHSGTSVETADIILDFTSSDRIDLSAIDANTNASKNQAFTFIGAKDFTNKAGQLRYKMFGSESVVEGDVNGDGQADFSILFDDRISFKKDYFIL</sequence>
<dbReference type="InterPro" id="IPR018511">
    <property type="entry name" value="Hemolysin-typ_Ca-bd_CS"/>
</dbReference>
<dbReference type="InterPro" id="IPR001343">
    <property type="entry name" value="Hemolysn_Ca-bd"/>
</dbReference>
<keyword evidence="2" id="KW-1185">Reference proteome</keyword>
<dbReference type="PROSITE" id="PS00330">
    <property type="entry name" value="HEMOLYSIN_CALCIUM"/>
    <property type="match status" value="1"/>
</dbReference>
<dbReference type="SUPFAM" id="SSF51120">
    <property type="entry name" value="beta-Roll"/>
    <property type="match status" value="1"/>
</dbReference>
<gene>
    <name evidence="1" type="ORF">MAE02_40380</name>
</gene>
<dbReference type="InterPro" id="IPR011049">
    <property type="entry name" value="Serralysin-like_metalloprot_C"/>
</dbReference>
<dbReference type="Pfam" id="PF00353">
    <property type="entry name" value="HemolysinCabind"/>
    <property type="match status" value="1"/>
</dbReference>
<organism evidence="1 2">
    <name type="scientific">Microvirga aerophila</name>
    <dbReference type="NCBI Taxonomy" id="670291"/>
    <lineage>
        <taxon>Bacteria</taxon>
        <taxon>Pseudomonadati</taxon>
        <taxon>Pseudomonadota</taxon>
        <taxon>Alphaproteobacteria</taxon>
        <taxon>Hyphomicrobiales</taxon>
        <taxon>Methylobacteriaceae</taxon>
        <taxon>Microvirga</taxon>
    </lineage>
</organism>
<comment type="caution">
    <text evidence="1">The sequence shown here is derived from an EMBL/GenBank/DDBJ whole genome shotgun (WGS) entry which is preliminary data.</text>
</comment>
<name>A0A512BWK3_9HYPH</name>
<dbReference type="EMBL" id="BJYU01000062">
    <property type="protein sequence ID" value="GEO16342.1"/>
    <property type="molecule type" value="Genomic_DNA"/>
</dbReference>
<dbReference type="RefSeq" id="WP_147021930.1">
    <property type="nucleotide sequence ID" value="NZ_BJYU01000062.1"/>
</dbReference>
<dbReference type="Gene3D" id="2.150.10.10">
    <property type="entry name" value="Serralysin-like metalloprotease, C-terminal"/>
    <property type="match status" value="1"/>
</dbReference>
<reference evidence="1 2" key="1">
    <citation type="submission" date="2019-07" db="EMBL/GenBank/DDBJ databases">
        <title>Whole genome shotgun sequence of Microvirga aerophila NBRC 106136.</title>
        <authorList>
            <person name="Hosoyama A."/>
            <person name="Uohara A."/>
            <person name="Ohji S."/>
            <person name="Ichikawa N."/>
        </authorList>
    </citation>
    <scope>NUCLEOTIDE SEQUENCE [LARGE SCALE GENOMIC DNA]</scope>
    <source>
        <strain evidence="1 2">NBRC 106136</strain>
    </source>
</reference>